<organism evidence="3 4">
    <name type="scientific">Lampropedia aestuarii</name>
    <dbReference type="NCBI Taxonomy" id="2562762"/>
    <lineage>
        <taxon>Bacteria</taxon>
        <taxon>Pseudomonadati</taxon>
        <taxon>Pseudomonadota</taxon>
        <taxon>Betaproteobacteria</taxon>
        <taxon>Burkholderiales</taxon>
        <taxon>Comamonadaceae</taxon>
        <taxon>Lampropedia</taxon>
    </lineage>
</organism>
<dbReference type="RefSeq" id="WP_136405106.1">
    <property type="nucleotide sequence ID" value="NZ_SSWX01000002.1"/>
</dbReference>
<dbReference type="AlphaFoldDB" id="A0A4S5BU35"/>
<sequence>MVEINLFALLNWFAHGFFFGCGFVVAVMLTCLIWHFLKWLGLDDKPKKANAAQPVSPVLYASPEQLAAFQDKDSKFGSYLPLRKTPVGKFTQPLYTSPPSASSADSQGDTES</sequence>
<protein>
    <submittedName>
        <fullName evidence="3">Uncharacterized protein</fullName>
    </submittedName>
</protein>
<keyword evidence="2" id="KW-0472">Membrane</keyword>
<feature type="transmembrane region" description="Helical" evidence="2">
    <location>
        <begin position="12"/>
        <end position="37"/>
    </location>
</feature>
<comment type="caution">
    <text evidence="3">The sequence shown here is derived from an EMBL/GenBank/DDBJ whole genome shotgun (WGS) entry which is preliminary data.</text>
</comment>
<feature type="compositionally biased region" description="Polar residues" evidence="1">
    <location>
        <begin position="93"/>
        <end position="112"/>
    </location>
</feature>
<dbReference type="EMBL" id="SSWX01000002">
    <property type="protein sequence ID" value="THJ36200.1"/>
    <property type="molecule type" value="Genomic_DNA"/>
</dbReference>
<keyword evidence="2" id="KW-0812">Transmembrane</keyword>
<evidence type="ECO:0000256" key="2">
    <source>
        <dbReference type="SAM" id="Phobius"/>
    </source>
</evidence>
<evidence type="ECO:0000313" key="3">
    <source>
        <dbReference type="EMBL" id="THJ36200.1"/>
    </source>
</evidence>
<proteinExistence type="predicted"/>
<keyword evidence="4" id="KW-1185">Reference proteome</keyword>
<gene>
    <name evidence="3" type="ORF">E8K88_02750</name>
</gene>
<feature type="region of interest" description="Disordered" evidence="1">
    <location>
        <begin position="88"/>
        <end position="112"/>
    </location>
</feature>
<dbReference type="Proteomes" id="UP000306236">
    <property type="component" value="Unassembled WGS sequence"/>
</dbReference>
<evidence type="ECO:0000256" key="1">
    <source>
        <dbReference type="SAM" id="MobiDB-lite"/>
    </source>
</evidence>
<keyword evidence="2" id="KW-1133">Transmembrane helix</keyword>
<evidence type="ECO:0000313" key="4">
    <source>
        <dbReference type="Proteomes" id="UP000306236"/>
    </source>
</evidence>
<name>A0A4S5BU35_9BURK</name>
<dbReference type="OrthoDB" id="8914128at2"/>
<reference evidence="3 4" key="1">
    <citation type="submission" date="2019-04" db="EMBL/GenBank/DDBJ databases">
        <title>Lampropedia sp YIM MLB12 draf genome.</title>
        <authorList>
            <person name="Wang Y.-X."/>
        </authorList>
    </citation>
    <scope>NUCLEOTIDE SEQUENCE [LARGE SCALE GENOMIC DNA]</scope>
    <source>
        <strain evidence="3 4">YIM MLB12</strain>
    </source>
</reference>
<accession>A0A4S5BU35</accession>